<evidence type="ECO:0000313" key="4">
    <source>
        <dbReference type="Proteomes" id="UP001139104"/>
    </source>
</evidence>
<keyword evidence="1" id="KW-0732">Signal</keyword>
<comment type="caution">
    <text evidence="3">The sequence shown here is derived from an EMBL/GenBank/DDBJ whole genome shotgun (WGS) entry which is preliminary data.</text>
</comment>
<name>A0ABS9Z109_9HYPH</name>
<sequence>MRRAALLLLALAAAVAVLAFSRARPDHAAELRAVLAKIRLPQGFHIALYGLVPDARGLAVSPDGRTLIVGSSSQNVYRVALGPKEAQAASRFSPNHQFVMPSSPCFAPDGTLFLAAFDRVVKFAPRPGGWDEDHPQVIVPPGKLIPADEKSHGHGLRVCQVGPDGRLYVAVGQPTNVPTPTEQKIFAKWGLGGILRFDRNGENREIFASGIRNSVGMDFQPGSDVLWFTDNQVDGMGDDIPPEELNKAPRAGLNFGFPWYGGGHVRTRQWAGDTPPAGVAFPELELDAHAADLGVIFYRGKIFPENWRGIFIAQHGSWNRSVPIGARVIFVPFHDGKPGAEIPFAEGWNPGATPFLGRPVALAELPDGSLIVSDDQEGALYRIYYDGK</sequence>
<organism evidence="3 4">
    <name type="scientific">Candidatus Rhodoblastus alkanivorans</name>
    <dbReference type="NCBI Taxonomy" id="2954117"/>
    <lineage>
        <taxon>Bacteria</taxon>
        <taxon>Pseudomonadati</taxon>
        <taxon>Pseudomonadota</taxon>
        <taxon>Alphaproteobacteria</taxon>
        <taxon>Hyphomicrobiales</taxon>
        <taxon>Rhodoblastaceae</taxon>
        <taxon>Rhodoblastus</taxon>
    </lineage>
</organism>
<keyword evidence="4" id="KW-1185">Reference proteome</keyword>
<feature type="chain" id="PRO_5045641108" evidence="1">
    <location>
        <begin position="29"/>
        <end position="388"/>
    </location>
</feature>
<evidence type="ECO:0000259" key="2">
    <source>
        <dbReference type="Pfam" id="PF07995"/>
    </source>
</evidence>
<dbReference type="RefSeq" id="WP_243065422.1">
    <property type="nucleotide sequence ID" value="NZ_JAIVFK010000011.1"/>
</dbReference>
<dbReference type="InterPro" id="IPR012938">
    <property type="entry name" value="Glc/Sorbosone_DH"/>
</dbReference>
<dbReference type="InterPro" id="IPR011042">
    <property type="entry name" value="6-blade_b-propeller_TolB-like"/>
</dbReference>
<evidence type="ECO:0000256" key="1">
    <source>
        <dbReference type="SAM" id="SignalP"/>
    </source>
</evidence>
<dbReference type="PANTHER" id="PTHR19328:SF40">
    <property type="entry name" value="BLL0591 PROTEIN"/>
    <property type="match status" value="1"/>
</dbReference>
<protein>
    <submittedName>
        <fullName evidence="3">PQQ-dependent sugar dehydrogenase</fullName>
    </submittedName>
</protein>
<proteinExistence type="predicted"/>
<gene>
    <name evidence="3" type="ORF">K2U94_00955</name>
</gene>
<reference evidence="3" key="1">
    <citation type="journal article" date="2022" name="ISME J.">
        <title>Identification of active gaseous-alkane degraders at natural gas seeps.</title>
        <authorList>
            <person name="Farhan Ul Haque M."/>
            <person name="Hernandez M."/>
            <person name="Crombie A.T."/>
            <person name="Murrell J.C."/>
        </authorList>
    </citation>
    <scope>NUCLEOTIDE SEQUENCE</scope>
    <source>
        <strain evidence="3">PC2</strain>
    </source>
</reference>
<dbReference type="InterPro" id="IPR011041">
    <property type="entry name" value="Quinoprot_gluc/sorb_DH_b-prop"/>
</dbReference>
<dbReference type="PANTHER" id="PTHR19328">
    <property type="entry name" value="HEDGEHOG-INTERACTING PROTEIN"/>
    <property type="match status" value="1"/>
</dbReference>
<dbReference type="Gene3D" id="2.120.10.30">
    <property type="entry name" value="TolB, C-terminal domain"/>
    <property type="match status" value="1"/>
</dbReference>
<evidence type="ECO:0000313" key="3">
    <source>
        <dbReference type="EMBL" id="MCI4681349.1"/>
    </source>
</evidence>
<dbReference type="SUPFAM" id="SSF50952">
    <property type="entry name" value="Soluble quinoprotein glucose dehydrogenase"/>
    <property type="match status" value="1"/>
</dbReference>
<feature type="domain" description="Glucose/Sorbosone dehydrogenase" evidence="2">
    <location>
        <begin position="149"/>
        <end position="311"/>
    </location>
</feature>
<accession>A0ABS9Z109</accession>
<dbReference type="Proteomes" id="UP001139104">
    <property type="component" value="Unassembled WGS sequence"/>
</dbReference>
<feature type="signal peptide" evidence="1">
    <location>
        <begin position="1"/>
        <end position="28"/>
    </location>
</feature>
<dbReference type="EMBL" id="JAIVFP010000001">
    <property type="protein sequence ID" value="MCI4681349.1"/>
    <property type="molecule type" value="Genomic_DNA"/>
</dbReference>
<dbReference type="Pfam" id="PF07995">
    <property type="entry name" value="GSDH"/>
    <property type="match status" value="1"/>
</dbReference>